<dbReference type="Pfam" id="PF07238">
    <property type="entry name" value="PilZ"/>
    <property type="match status" value="1"/>
</dbReference>
<gene>
    <name evidence="4" type="primary">ycgR</name>
    <name evidence="7" type="ORF">B0F87_10934</name>
</gene>
<dbReference type="InterPro" id="IPR009926">
    <property type="entry name" value="T3SS_YcgR_PilZN"/>
</dbReference>
<protein>
    <recommendedName>
        <fullName evidence="4">Flagellar brake protein YcgR</fullName>
    </recommendedName>
    <alternativeName>
        <fullName evidence="4">Cyclic di-GMP binding protein YcgR</fullName>
    </alternativeName>
</protein>
<evidence type="ECO:0000256" key="3">
    <source>
        <dbReference type="ARBA" id="ARBA00023143"/>
    </source>
</evidence>
<evidence type="ECO:0000256" key="2">
    <source>
        <dbReference type="ARBA" id="ARBA00022741"/>
    </source>
</evidence>
<dbReference type="Proteomes" id="UP000240010">
    <property type="component" value="Unassembled WGS sequence"/>
</dbReference>
<keyword evidence="7" id="KW-0282">Flagellum</keyword>
<evidence type="ECO:0000259" key="6">
    <source>
        <dbReference type="Pfam" id="PF07317"/>
    </source>
</evidence>
<feature type="domain" description="PilZ" evidence="5">
    <location>
        <begin position="115"/>
        <end position="229"/>
    </location>
</feature>
<dbReference type="InterPro" id="IPR012349">
    <property type="entry name" value="Split_barrel_FMN-bd"/>
</dbReference>
<feature type="domain" description="Type III secretion system flagellar brake protein YcgR PilZN" evidence="6">
    <location>
        <begin position="7"/>
        <end position="112"/>
    </location>
</feature>
<comment type="subunit">
    <text evidence="4">Monomer. Interacts with the flagellar basal bodies.</text>
</comment>
<keyword evidence="1 4" id="KW-0973">c-di-GMP</keyword>
<comment type="similarity">
    <text evidence="4">Belongs to the YcgR family.</text>
</comment>
<evidence type="ECO:0000313" key="7">
    <source>
        <dbReference type="EMBL" id="PPK74392.1"/>
    </source>
</evidence>
<comment type="caution">
    <text evidence="7">The sequence shown here is derived from an EMBL/GenBank/DDBJ whole genome shotgun (WGS) entry which is preliminary data.</text>
</comment>
<evidence type="ECO:0000256" key="1">
    <source>
        <dbReference type="ARBA" id="ARBA00022636"/>
    </source>
</evidence>
<dbReference type="Gene3D" id="2.30.110.10">
    <property type="entry name" value="Electron Transport, Fmn-binding Protein, Chain A"/>
    <property type="match status" value="1"/>
</dbReference>
<dbReference type="Gene3D" id="2.40.10.220">
    <property type="entry name" value="predicted glycosyltransferase like domains"/>
    <property type="match status" value="1"/>
</dbReference>
<dbReference type="GO" id="GO:0071973">
    <property type="term" value="P:bacterial-type flagellum-dependent cell motility"/>
    <property type="evidence" value="ECO:0007669"/>
    <property type="project" value="UniProtKB-UniRule"/>
</dbReference>
<keyword evidence="2 4" id="KW-0547">Nucleotide-binding</keyword>
<dbReference type="RefSeq" id="WP_104429757.1">
    <property type="nucleotide sequence ID" value="NZ_PTIZ01000009.1"/>
</dbReference>
<dbReference type="EMBL" id="PTIZ01000009">
    <property type="protein sequence ID" value="PPK74392.1"/>
    <property type="molecule type" value="Genomic_DNA"/>
</dbReference>
<sequence>MSDISSFSIQNPKQIISHLSLLVKNKCLLSARFGANNESYITTLLSVNEGNNTVVLDYGPKEDLNQRILNAGKVSFDTDYNGIKVSFAGTELKKITHKGDSAFSMSIPKSLYWMQRREYYRVKSPLSKPSYCQLIVEGREPVNLKLYDISLTGFAMLNVSKEVSDLLIPGTSFSQCKLILSEAGESPISFEICAKYIINPDKPQKIQKIGCKFNKITRSVEEVIQRYMHQIQREDLQKE</sequence>
<dbReference type="InterPro" id="IPR009875">
    <property type="entry name" value="PilZ_domain"/>
</dbReference>
<dbReference type="InterPro" id="IPR023787">
    <property type="entry name" value="T3SS_YcgR"/>
</dbReference>
<dbReference type="GO" id="GO:0009425">
    <property type="term" value="C:bacterial-type flagellum basal body"/>
    <property type="evidence" value="ECO:0007669"/>
    <property type="project" value="UniProtKB-SubCell"/>
</dbReference>
<dbReference type="GO" id="GO:0035438">
    <property type="term" value="F:cyclic-di-GMP binding"/>
    <property type="evidence" value="ECO:0007669"/>
    <property type="project" value="UniProtKB-UniRule"/>
</dbReference>
<accession>A0A2S6HA67</accession>
<evidence type="ECO:0000313" key="8">
    <source>
        <dbReference type="Proteomes" id="UP000240010"/>
    </source>
</evidence>
<keyword evidence="3 4" id="KW-0975">Bacterial flagellum</keyword>
<reference evidence="7 8" key="1">
    <citation type="submission" date="2018-02" db="EMBL/GenBank/DDBJ databases">
        <title>Subsurface microbial communities from deep shales in Ohio and West Virginia, USA.</title>
        <authorList>
            <person name="Wrighton K."/>
        </authorList>
    </citation>
    <scope>NUCLEOTIDE SEQUENCE [LARGE SCALE GENOMIC DNA]</scope>
    <source>
        <strain evidence="7 8">OWC-DMM</strain>
    </source>
</reference>
<organism evidence="7 8">
    <name type="scientific">Methylobacter tundripaludum</name>
    <dbReference type="NCBI Taxonomy" id="173365"/>
    <lineage>
        <taxon>Bacteria</taxon>
        <taxon>Pseudomonadati</taxon>
        <taxon>Pseudomonadota</taxon>
        <taxon>Gammaproteobacteria</taxon>
        <taxon>Methylococcales</taxon>
        <taxon>Methylococcaceae</taxon>
        <taxon>Methylobacter</taxon>
    </lineage>
</organism>
<comment type="function">
    <text evidence="4">Acts as a flagellar brake, regulating swimming and swarming in a bis-(3'-5') cyclic diguanylic acid (c-di-GMP)-dependent manner. Binds 1 c-di-GMP dimer per subunit. Increasing levels of c-di-GMP lead to decreased motility.</text>
</comment>
<name>A0A2S6HA67_9GAMM</name>
<dbReference type="HAMAP" id="MF_01457">
    <property type="entry name" value="YcgR"/>
    <property type="match status" value="1"/>
</dbReference>
<dbReference type="Pfam" id="PF07317">
    <property type="entry name" value="PilZN"/>
    <property type="match status" value="1"/>
</dbReference>
<proteinExistence type="inferred from homology"/>
<dbReference type="AlphaFoldDB" id="A0A2S6HA67"/>
<evidence type="ECO:0000259" key="5">
    <source>
        <dbReference type="Pfam" id="PF07238"/>
    </source>
</evidence>
<evidence type="ECO:0000256" key="4">
    <source>
        <dbReference type="HAMAP-Rule" id="MF_01457"/>
    </source>
</evidence>
<comment type="subcellular location">
    <subcellularLocation>
        <location evidence="4">Bacterial flagellum basal body</location>
    </subcellularLocation>
</comment>
<keyword evidence="7" id="KW-0966">Cell projection</keyword>
<dbReference type="GO" id="GO:0071945">
    <property type="term" value="P:regulation of bacterial-type flagellum-dependent cell motility by regulation of motor speed"/>
    <property type="evidence" value="ECO:0007669"/>
    <property type="project" value="UniProtKB-UniRule"/>
</dbReference>
<keyword evidence="7" id="KW-0969">Cilium</keyword>